<feature type="compositionally biased region" description="Polar residues" evidence="1">
    <location>
        <begin position="306"/>
        <end position="317"/>
    </location>
</feature>
<feature type="compositionally biased region" description="Low complexity" evidence="1">
    <location>
        <begin position="293"/>
        <end position="305"/>
    </location>
</feature>
<organism evidence="4 5">
    <name type="scientific">Pelatocladus maniniholoensis HA4357-MV3</name>
    <dbReference type="NCBI Taxonomy" id="1117104"/>
    <lineage>
        <taxon>Bacteria</taxon>
        <taxon>Bacillati</taxon>
        <taxon>Cyanobacteriota</taxon>
        <taxon>Cyanophyceae</taxon>
        <taxon>Nostocales</taxon>
        <taxon>Nostocaceae</taxon>
        <taxon>Pelatocladus</taxon>
    </lineage>
</organism>
<evidence type="ECO:0000313" key="4">
    <source>
        <dbReference type="EMBL" id="MBW4435165.1"/>
    </source>
</evidence>
<reference evidence="4" key="2">
    <citation type="journal article" date="2022" name="Microbiol. Resour. Announc.">
        <title>Metagenome Sequencing to Explore Phylogenomics of Terrestrial Cyanobacteria.</title>
        <authorList>
            <person name="Ward R.D."/>
            <person name="Stajich J.E."/>
            <person name="Johansen J.R."/>
            <person name="Huntemann M."/>
            <person name="Clum A."/>
            <person name="Foster B."/>
            <person name="Foster B."/>
            <person name="Roux S."/>
            <person name="Palaniappan K."/>
            <person name="Varghese N."/>
            <person name="Mukherjee S."/>
            <person name="Reddy T.B.K."/>
            <person name="Daum C."/>
            <person name="Copeland A."/>
            <person name="Chen I.A."/>
            <person name="Ivanova N.N."/>
            <person name="Kyrpides N.C."/>
            <person name="Shapiro N."/>
            <person name="Eloe-Fadrosh E.A."/>
            <person name="Pietrasiak N."/>
        </authorList>
    </citation>
    <scope>NUCLEOTIDE SEQUENCE</scope>
    <source>
        <strain evidence="4">HA4357-MV3</strain>
    </source>
</reference>
<dbReference type="Gene3D" id="3.40.50.1460">
    <property type="match status" value="1"/>
</dbReference>
<reference evidence="4" key="1">
    <citation type="submission" date="2021-05" db="EMBL/GenBank/DDBJ databases">
        <authorList>
            <person name="Pietrasiak N."/>
            <person name="Ward R."/>
            <person name="Stajich J.E."/>
            <person name="Kurbessoian T."/>
        </authorList>
    </citation>
    <scope>NUCLEOTIDE SEQUENCE</scope>
    <source>
        <strain evidence="4">HA4357-MV3</strain>
    </source>
</reference>
<sequence length="623" mass="68598">MANNWAIAIGVNQYQFFQPLGCAQADAEALKDFLVIEAGFLQQQCLLLTDTSPPLGDRSTYPTKENILLLLEDLAAACWQPQDRLWFFFSGYGINHNGQDYLMPIEGNSTQIEETGIELRILMQTLQNAGLDAVVLLDINRAYATQANTLIGQEAIELAQELQIPTIISCQPEQYSHESTELGHGFFTAAVLEALRSGNGNTLEDLERYLSLRTPELCQHYWRPTQNPVTIIPSRKQGILPESQTNHRVKNTSAINSQEILAASLPLPSLHSHSHQLATNAIAWNGVGSGSQSSLYSSAEENSNSPPTNYSQAKQTATPNTSIWKPLLWWGISTIMVVGLLVVVFLRNQAGFRTVDISPTTTKTTNDDSETEILPVIPDTTRSTKIIKTLPTVPPPLQNNQIQSNQVKNNQVEASTVLTSELAKRKQALSDLTKMSLESNQASDLSLAIAKAKKIKPGDSRYEQAQTNIQIWNDMILDLAKNRAKQRKYAKAVAAAELIGQDQPNYPLAQAAIKQWRQQAKQYVANKTLLDAANGLIQPGQASTYNRAIEVAKKVSPGEPGSDQARKSINKWSETILEMAKRRASRGETKSAIGTAVLVPEGTSAHNKAQEAIQKWQNGKLQK</sequence>
<dbReference type="AlphaFoldDB" id="A0A9E3LX08"/>
<dbReference type="GO" id="GO:0004197">
    <property type="term" value="F:cysteine-type endopeptidase activity"/>
    <property type="evidence" value="ECO:0007669"/>
    <property type="project" value="InterPro"/>
</dbReference>
<comment type="caution">
    <text evidence="4">The sequence shown here is derived from an EMBL/GenBank/DDBJ whole genome shotgun (WGS) entry which is preliminary data.</text>
</comment>
<accession>A0A9E3LX08</accession>
<gene>
    <name evidence="4" type="ORF">KME28_26490</name>
</gene>
<keyword evidence="2" id="KW-0812">Transmembrane</keyword>
<dbReference type="GO" id="GO:0006508">
    <property type="term" value="P:proteolysis"/>
    <property type="evidence" value="ECO:0007669"/>
    <property type="project" value="InterPro"/>
</dbReference>
<dbReference type="InterPro" id="IPR011600">
    <property type="entry name" value="Pept_C14_caspase"/>
</dbReference>
<proteinExistence type="predicted"/>
<feature type="region of interest" description="Disordered" evidence="1">
    <location>
        <begin position="603"/>
        <end position="623"/>
    </location>
</feature>
<dbReference type="EMBL" id="JAHHHW010000154">
    <property type="protein sequence ID" value="MBW4435165.1"/>
    <property type="molecule type" value="Genomic_DNA"/>
</dbReference>
<name>A0A9E3LX08_9NOST</name>
<evidence type="ECO:0000256" key="1">
    <source>
        <dbReference type="SAM" id="MobiDB-lite"/>
    </source>
</evidence>
<dbReference type="SUPFAM" id="SSF52129">
    <property type="entry name" value="Caspase-like"/>
    <property type="match status" value="1"/>
</dbReference>
<dbReference type="Pfam" id="PF00656">
    <property type="entry name" value="Peptidase_C14"/>
    <property type="match status" value="1"/>
</dbReference>
<dbReference type="InterPro" id="IPR029030">
    <property type="entry name" value="Caspase-like_dom_sf"/>
</dbReference>
<feature type="domain" description="Peptidase C14 caspase" evidence="3">
    <location>
        <begin position="4"/>
        <end position="206"/>
    </location>
</feature>
<dbReference type="Proteomes" id="UP000813215">
    <property type="component" value="Unassembled WGS sequence"/>
</dbReference>
<keyword evidence="2" id="KW-0472">Membrane</keyword>
<feature type="transmembrane region" description="Helical" evidence="2">
    <location>
        <begin position="327"/>
        <end position="346"/>
    </location>
</feature>
<evidence type="ECO:0000313" key="5">
    <source>
        <dbReference type="Proteomes" id="UP000813215"/>
    </source>
</evidence>
<evidence type="ECO:0000256" key="2">
    <source>
        <dbReference type="SAM" id="Phobius"/>
    </source>
</evidence>
<keyword evidence="2" id="KW-1133">Transmembrane helix</keyword>
<feature type="region of interest" description="Disordered" evidence="1">
    <location>
        <begin position="293"/>
        <end position="317"/>
    </location>
</feature>
<evidence type="ECO:0000259" key="3">
    <source>
        <dbReference type="Pfam" id="PF00656"/>
    </source>
</evidence>
<protein>
    <submittedName>
        <fullName evidence="4">Caspase family protein</fullName>
    </submittedName>
</protein>